<organism evidence="10 11">
    <name type="scientific">Pseudomonas batumici</name>
    <dbReference type="NCBI Taxonomy" id="226910"/>
    <lineage>
        <taxon>Bacteria</taxon>
        <taxon>Pseudomonadati</taxon>
        <taxon>Pseudomonadota</taxon>
        <taxon>Gammaproteobacteria</taxon>
        <taxon>Pseudomonadales</taxon>
        <taxon>Pseudomonadaceae</taxon>
        <taxon>Pseudomonas</taxon>
    </lineage>
</organism>
<evidence type="ECO:0000259" key="9">
    <source>
        <dbReference type="Pfam" id="PF04234"/>
    </source>
</evidence>
<dbReference type="NCBIfam" id="NF033814">
    <property type="entry name" value="copper_CopC"/>
    <property type="match status" value="1"/>
</dbReference>
<dbReference type="InterPro" id="IPR014756">
    <property type="entry name" value="Ig_E-set"/>
</dbReference>
<dbReference type="SUPFAM" id="SSF81296">
    <property type="entry name" value="E set domains"/>
    <property type="match status" value="1"/>
</dbReference>
<dbReference type="PANTHER" id="PTHR34820">
    <property type="entry name" value="INNER MEMBRANE PROTEIN YEBZ"/>
    <property type="match status" value="1"/>
</dbReference>
<feature type="signal peptide" evidence="8">
    <location>
        <begin position="1"/>
        <end position="27"/>
    </location>
</feature>
<comment type="function">
    <text evidence="7">Involved in copper resistance.</text>
</comment>
<gene>
    <name evidence="10" type="ORF">UCMB321_1717</name>
</gene>
<evidence type="ECO:0000256" key="7">
    <source>
        <dbReference type="RuleBase" id="RU369037"/>
    </source>
</evidence>
<keyword evidence="6 7" id="KW-0186">Copper</keyword>
<dbReference type="RefSeq" id="WP_040065352.1">
    <property type="nucleotide sequence ID" value="NZ_JXDG01000018.1"/>
</dbReference>
<dbReference type="Pfam" id="PF04234">
    <property type="entry name" value="CopC"/>
    <property type="match status" value="1"/>
</dbReference>
<dbReference type="InterPro" id="IPR014755">
    <property type="entry name" value="Cu-Rt/internalin_Ig-like"/>
</dbReference>
<evidence type="ECO:0000256" key="2">
    <source>
        <dbReference type="ARBA" id="ARBA00010509"/>
    </source>
</evidence>
<dbReference type="EMBL" id="JXDG01000018">
    <property type="protein sequence ID" value="KIH84486.1"/>
    <property type="molecule type" value="Genomic_DNA"/>
</dbReference>
<dbReference type="GO" id="GO:0005507">
    <property type="term" value="F:copper ion binding"/>
    <property type="evidence" value="ECO:0007669"/>
    <property type="project" value="UniProtKB-UniRule"/>
</dbReference>
<evidence type="ECO:0000256" key="6">
    <source>
        <dbReference type="ARBA" id="ARBA00023008"/>
    </source>
</evidence>
<dbReference type="GO" id="GO:0006825">
    <property type="term" value="P:copper ion transport"/>
    <property type="evidence" value="ECO:0007669"/>
    <property type="project" value="InterPro"/>
</dbReference>
<name>A0A0C2I5J4_9PSED</name>
<dbReference type="Gene3D" id="2.60.40.1220">
    <property type="match status" value="1"/>
</dbReference>
<dbReference type="GO" id="GO:0042597">
    <property type="term" value="C:periplasmic space"/>
    <property type="evidence" value="ECO:0007669"/>
    <property type="project" value="UniProtKB-SubCell"/>
</dbReference>
<comment type="similarity">
    <text evidence="2 7">Belongs to the CopC family.</text>
</comment>
<comment type="subcellular location">
    <subcellularLocation>
        <location evidence="1 7">Periplasm</location>
    </subcellularLocation>
</comment>
<evidence type="ECO:0000256" key="1">
    <source>
        <dbReference type="ARBA" id="ARBA00004418"/>
    </source>
</evidence>
<reference evidence="10 11" key="1">
    <citation type="submission" date="2015-01" db="EMBL/GenBank/DDBJ databases">
        <title>Complete genome of Pseudomonas batumici UCM B-321 producer of the batumin antibiotic with strong antistaphilococcal and potential anticancer activity.</title>
        <authorList>
            <person name="Klochko V.V."/>
            <person name="Zelena L.B."/>
            <person name="Elena K.A."/>
            <person name="Reva O.N."/>
        </authorList>
    </citation>
    <scope>NUCLEOTIDE SEQUENCE [LARGE SCALE GENOMIC DNA]</scope>
    <source>
        <strain evidence="10 11">UCM B-321</strain>
    </source>
</reference>
<dbReference type="InterPro" id="IPR032694">
    <property type="entry name" value="CopC/D"/>
</dbReference>
<dbReference type="OrthoDB" id="9796814at2"/>
<dbReference type="AlphaFoldDB" id="A0A0C2I5J4"/>
<dbReference type="PATRIC" id="fig|226910.6.peg.1707"/>
<evidence type="ECO:0000256" key="8">
    <source>
        <dbReference type="SAM" id="SignalP"/>
    </source>
</evidence>
<dbReference type="GO" id="GO:0005886">
    <property type="term" value="C:plasma membrane"/>
    <property type="evidence" value="ECO:0007669"/>
    <property type="project" value="TreeGrafter"/>
</dbReference>
<proteinExistence type="inferred from homology"/>
<evidence type="ECO:0000256" key="4">
    <source>
        <dbReference type="ARBA" id="ARBA00022729"/>
    </source>
</evidence>
<feature type="chain" id="PRO_5002166760" description="Copper resistance protein C" evidence="8">
    <location>
        <begin position="28"/>
        <end position="124"/>
    </location>
</feature>
<evidence type="ECO:0000313" key="10">
    <source>
        <dbReference type="EMBL" id="KIH84486.1"/>
    </source>
</evidence>
<accession>A0A0C2I5J4</accession>
<dbReference type="InterPro" id="IPR047685">
    <property type="entry name" value="CopC-like"/>
</dbReference>
<dbReference type="STRING" id="226910.UCMB321_1717"/>
<keyword evidence="4 7" id="KW-0732">Signal</keyword>
<sequence length="124" mass="12959">MPAALFKRTLGALLLLAGLAGANAAFAHAHLKSETPAKDSTVSAPGELRLVFSEGVEAALTKVDVSSAASKVTLKSIATDPADKKILIVTPNAPLPAGEYKVEWHAVSVDTHKSEGHYRFKVGN</sequence>
<keyword evidence="11" id="KW-1185">Reference proteome</keyword>
<keyword evidence="5 7" id="KW-0574">Periplasm</keyword>
<evidence type="ECO:0000256" key="3">
    <source>
        <dbReference type="ARBA" id="ARBA00022723"/>
    </source>
</evidence>
<feature type="domain" description="CopC" evidence="9">
    <location>
        <begin position="28"/>
        <end position="122"/>
    </location>
</feature>
<dbReference type="Proteomes" id="UP000031535">
    <property type="component" value="Unassembled WGS sequence"/>
</dbReference>
<dbReference type="InterPro" id="IPR007348">
    <property type="entry name" value="CopC_dom"/>
</dbReference>
<protein>
    <recommendedName>
        <fullName evidence="7">Copper resistance protein C</fullName>
    </recommendedName>
</protein>
<dbReference type="GO" id="GO:0046688">
    <property type="term" value="P:response to copper ion"/>
    <property type="evidence" value="ECO:0007669"/>
    <property type="project" value="UniProtKB-UniRule"/>
</dbReference>
<evidence type="ECO:0000313" key="11">
    <source>
        <dbReference type="Proteomes" id="UP000031535"/>
    </source>
</evidence>
<evidence type="ECO:0000256" key="5">
    <source>
        <dbReference type="ARBA" id="ARBA00022764"/>
    </source>
</evidence>
<dbReference type="PANTHER" id="PTHR34820:SF4">
    <property type="entry name" value="INNER MEMBRANE PROTEIN YEBZ"/>
    <property type="match status" value="1"/>
</dbReference>
<comment type="caution">
    <text evidence="10">The sequence shown here is derived from an EMBL/GenBank/DDBJ whole genome shotgun (WGS) entry which is preliminary data.</text>
</comment>
<keyword evidence="3 7" id="KW-0479">Metal-binding</keyword>